<dbReference type="EMBL" id="CP003065">
    <property type="protein sequence ID" value="AEV68074.1"/>
    <property type="molecule type" value="Genomic_DNA"/>
</dbReference>
<evidence type="ECO:0000259" key="1">
    <source>
        <dbReference type="SMART" id="SM01066"/>
    </source>
</evidence>
<dbReference type="HOGENOM" id="CLU_152619_0_0_9"/>
<dbReference type="GO" id="GO:2001070">
    <property type="term" value="F:starch binding"/>
    <property type="evidence" value="ECO:0007669"/>
    <property type="project" value="InterPro"/>
</dbReference>
<keyword evidence="3" id="KW-1185">Reference proteome</keyword>
<dbReference type="RefSeq" id="WP_014254687.1">
    <property type="nucleotide sequence ID" value="NC_016627.1"/>
</dbReference>
<sequence length="108" mass="11864">MPRKCKSNNKDYISNGVTIQPAVPTVGENITILYDGLLAKSGASHVYARVGFGTNWDNETDYAMTKTDTGFEVTIPVLKADTLNLCFKDCANNWDNNSGMNYSFDVAN</sequence>
<dbReference type="Gene3D" id="2.60.40.10">
    <property type="entry name" value="Immunoglobulins"/>
    <property type="match status" value="1"/>
</dbReference>
<evidence type="ECO:0000313" key="3">
    <source>
        <dbReference type="Proteomes" id="UP000005435"/>
    </source>
</evidence>
<dbReference type="STRING" id="720554.Clocl_1423"/>
<organism evidence="2 3">
    <name type="scientific">Acetivibrio clariflavus (strain DSM 19732 / NBRC 101661 / EBR45)</name>
    <name type="common">Clostridium clariflavum</name>
    <dbReference type="NCBI Taxonomy" id="720554"/>
    <lineage>
        <taxon>Bacteria</taxon>
        <taxon>Bacillati</taxon>
        <taxon>Bacillota</taxon>
        <taxon>Clostridia</taxon>
        <taxon>Eubacteriales</taxon>
        <taxon>Oscillospiraceae</taxon>
        <taxon>Acetivibrio</taxon>
    </lineage>
</organism>
<feature type="domain" description="Carbohydrate binding module family 25" evidence="1">
    <location>
        <begin position="27"/>
        <end position="107"/>
    </location>
</feature>
<gene>
    <name evidence="2" type="ordered locus">Clocl_1423</name>
</gene>
<dbReference type="InterPro" id="IPR013783">
    <property type="entry name" value="Ig-like_fold"/>
</dbReference>
<dbReference type="InterPro" id="IPR005085">
    <property type="entry name" value="CBM25"/>
</dbReference>
<dbReference type="AlphaFoldDB" id="G8M198"/>
<name>G8M198_ACECE</name>
<reference evidence="3" key="1">
    <citation type="submission" date="2011-12" db="EMBL/GenBank/DDBJ databases">
        <title>Complete sequence of Clostridium clariflavum DSM 19732.</title>
        <authorList>
            <consortium name="US DOE Joint Genome Institute"/>
            <person name="Lucas S."/>
            <person name="Han J."/>
            <person name="Lapidus A."/>
            <person name="Cheng J.-F."/>
            <person name="Goodwin L."/>
            <person name="Pitluck S."/>
            <person name="Peters L."/>
            <person name="Teshima H."/>
            <person name="Detter J.C."/>
            <person name="Han C."/>
            <person name="Tapia R."/>
            <person name="Land M."/>
            <person name="Hauser L."/>
            <person name="Kyrpides N."/>
            <person name="Ivanova N."/>
            <person name="Pagani I."/>
            <person name="Kitzmiller T."/>
            <person name="Lynd L."/>
            <person name="Izquierdo J."/>
            <person name="Woyke T."/>
        </authorList>
    </citation>
    <scope>NUCLEOTIDE SEQUENCE [LARGE SCALE GENOMIC DNA]</scope>
    <source>
        <strain evidence="3">DSM 19732 / NBRC 101661 / EBR45</strain>
    </source>
</reference>
<accession>G8M198</accession>
<evidence type="ECO:0000313" key="2">
    <source>
        <dbReference type="EMBL" id="AEV68074.1"/>
    </source>
</evidence>
<dbReference type="OrthoDB" id="1683298at2"/>
<dbReference type="SMART" id="SM01066">
    <property type="entry name" value="CBM_25"/>
    <property type="match status" value="1"/>
</dbReference>
<reference evidence="2 3" key="2">
    <citation type="journal article" date="2012" name="Stand. Genomic Sci.">
        <title>Complete Genome Sequence of Clostridium clariflavum DSM 19732.</title>
        <authorList>
            <person name="Izquierdo J.A."/>
            <person name="Goodwin L."/>
            <person name="Davenport K.W."/>
            <person name="Teshima H."/>
            <person name="Bruce D."/>
            <person name="Detter C."/>
            <person name="Tapia R."/>
            <person name="Han S."/>
            <person name="Land M."/>
            <person name="Hauser L."/>
            <person name="Jeffries C.D."/>
            <person name="Han J."/>
            <person name="Pitluck S."/>
            <person name="Nolan M."/>
            <person name="Chen A."/>
            <person name="Huntemann M."/>
            <person name="Mavromatis K."/>
            <person name="Mikhailova N."/>
            <person name="Liolios K."/>
            <person name="Woyke T."/>
            <person name="Lynd L.R."/>
        </authorList>
    </citation>
    <scope>NUCLEOTIDE SEQUENCE [LARGE SCALE GENOMIC DNA]</scope>
    <source>
        <strain evidence="3">DSM 19732 / NBRC 101661 / EBR45</strain>
    </source>
</reference>
<protein>
    <submittedName>
        <fullName evidence="2">Carbohydrate binding domain (Family 25)</fullName>
    </submittedName>
</protein>
<dbReference type="Proteomes" id="UP000005435">
    <property type="component" value="Chromosome"/>
</dbReference>
<proteinExistence type="predicted"/>
<dbReference type="KEGG" id="ccl:Clocl_1423"/>
<dbReference type="eggNOG" id="ENOG5032Z2V">
    <property type="taxonomic scope" value="Bacteria"/>
</dbReference>
<dbReference type="Pfam" id="PF16760">
    <property type="entry name" value="CBM53"/>
    <property type="match status" value="1"/>
</dbReference>